<reference evidence="1 2" key="1">
    <citation type="submission" date="2015-01" db="EMBL/GenBank/DDBJ databases">
        <title>Genome sequence of Jeotgalibacillus alimentarius.</title>
        <authorList>
            <person name="Goh K.M."/>
            <person name="Chan K.-G."/>
            <person name="Yaakop A.S."/>
            <person name="Ee R."/>
            <person name="Gan H.M."/>
            <person name="Chan C.S."/>
        </authorList>
    </citation>
    <scope>NUCLEOTIDE SEQUENCE [LARGE SCALE GENOMIC DNA]</scope>
    <source>
        <strain evidence="1 2">YKJ-13</strain>
    </source>
</reference>
<accession>A0A0C2VDF8</accession>
<proteinExistence type="predicted"/>
<sequence length="54" mass="6263">MHYTIYSGDEEIGCVKGSMAKKIIEHRFSQGYEFKETPESSCEDCVQENHEFDV</sequence>
<dbReference type="EMBL" id="JXRQ01000024">
    <property type="protein sequence ID" value="KIL46972.1"/>
    <property type="molecule type" value="Genomic_DNA"/>
</dbReference>
<dbReference type="Proteomes" id="UP000031950">
    <property type="component" value="Unassembled WGS sequence"/>
</dbReference>
<protein>
    <submittedName>
        <fullName evidence="1">Uncharacterized protein</fullName>
    </submittedName>
</protein>
<dbReference type="PATRIC" id="fig|135826.4.peg.2528"/>
<dbReference type="AlphaFoldDB" id="A0A0C2VDF8"/>
<keyword evidence="2" id="KW-1185">Reference proteome</keyword>
<evidence type="ECO:0000313" key="1">
    <source>
        <dbReference type="EMBL" id="KIL46972.1"/>
    </source>
</evidence>
<name>A0A0C2VDF8_9BACL</name>
<dbReference type="RefSeq" id="WP_160289527.1">
    <property type="nucleotide sequence ID" value="NZ_JXRQ01000024.1"/>
</dbReference>
<comment type="caution">
    <text evidence="1">The sequence shown here is derived from an EMBL/GenBank/DDBJ whole genome shotgun (WGS) entry which is preliminary data.</text>
</comment>
<evidence type="ECO:0000313" key="2">
    <source>
        <dbReference type="Proteomes" id="UP000031950"/>
    </source>
</evidence>
<gene>
    <name evidence="1" type="ORF">KP77_25410</name>
</gene>
<organism evidence="1 2">
    <name type="scientific">Jeotgalibacillus alimentarius</name>
    <dbReference type="NCBI Taxonomy" id="135826"/>
    <lineage>
        <taxon>Bacteria</taxon>
        <taxon>Bacillati</taxon>
        <taxon>Bacillota</taxon>
        <taxon>Bacilli</taxon>
        <taxon>Bacillales</taxon>
        <taxon>Caryophanaceae</taxon>
        <taxon>Jeotgalibacillus</taxon>
    </lineage>
</organism>
<dbReference type="STRING" id="135826.KP77_25410"/>